<dbReference type="PANTHER" id="PTHR33608:SF14">
    <property type="entry name" value="POSSIBLE CONSERVED SECRETED PROTEIN"/>
    <property type="match status" value="1"/>
</dbReference>
<feature type="transmembrane region" description="Helical" evidence="1">
    <location>
        <begin position="25"/>
        <end position="43"/>
    </location>
</feature>
<reference evidence="4" key="1">
    <citation type="submission" date="2016-10" db="EMBL/GenBank/DDBJ databases">
        <authorList>
            <person name="Varghese N."/>
            <person name="Submissions S."/>
        </authorList>
    </citation>
    <scope>NUCLEOTIDE SEQUENCE [LARGE SCALE GENOMIC DNA]</scope>
    <source>
        <strain evidence="4">IBRC-M 10655</strain>
    </source>
</reference>
<feature type="transmembrane region" description="Helical" evidence="1">
    <location>
        <begin position="48"/>
        <end position="68"/>
    </location>
</feature>
<name>A0A1H0RWW7_9PSEU</name>
<accession>A0A1H0RWW7</accession>
<evidence type="ECO:0000256" key="1">
    <source>
        <dbReference type="SAM" id="Phobius"/>
    </source>
</evidence>
<dbReference type="Proteomes" id="UP000199651">
    <property type="component" value="Unassembled WGS sequence"/>
</dbReference>
<dbReference type="PANTHER" id="PTHR33608">
    <property type="entry name" value="BLL2464 PROTEIN"/>
    <property type="match status" value="1"/>
</dbReference>
<dbReference type="EMBL" id="FNJB01000008">
    <property type="protein sequence ID" value="SDP33920.1"/>
    <property type="molecule type" value="Genomic_DNA"/>
</dbReference>
<protein>
    <submittedName>
        <fullName evidence="3">Uncharacterized conserved protein, DUF58 family, contains vWF domain</fullName>
    </submittedName>
</protein>
<evidence type="ECO:0000313" key="3">
    <source>
        <dbReference type="EMBL" id="SDP33920.1"/>
    </source>
</evidence>
<dbReference type="InterPro" id="IPR002881">
    <property type="entry name" value="DUF58"/>
</dbReference>
<dbReference type="AlphaFoldDB" id="A0A1H0RWW7"/>
<keyword evidence="1" id="KW-1133">Transmembrane helix</keyword>
<dbReference type="RefSeq" id="WP_091378655.1">
    <property type="nucleotide sequence ID" value="NZ_FNDV01000005.1"/>
</dbReference>
<sequence>MSQRVLSWSRARAAAGGWGWRGTDALVRGAVGGLGLIACGVVLHRVELVFLGAPLLVSTVLALAVPVGTVPVPTVARLPRTVEAGDDGLQTITFPADAGVEFLAVRLPVPDGAGIGPVHLVPGSAESIRVRLRWNAWGEGVDLRPDHLVAGRDALLISGPVTGRESRRTVLPPVVPLPPGPLPPRIAGLVGAHRSARPGDGTELRAVRPFQPGDRVRRVDWRVTLRAGAATGDVLGPGTLHVRERHAEADAELMLAIDSRVDVVPELARWFDSDDSAVRAGGTLDASVRAVAALAAGYLRQGDRVGLIDLGRPQLGIAPGAGHRQLLRIRHQLVACSRAAGWAPKPVLRARQVPSGAVVLVLSPFLDDAIADCVALAARRGELVIAVDMLPPTLIADTESPWGEVVRQVLVGEHRARLAALKARGVAVVPCGAVAATLRRVRRRR</sequence>
<proteinExistence type="predicted"/>
<evidence type="ECO:0000259" key="2">
    <source>
        <dbReference type="Pfam" id="PF01882"/>
    </source>
</evidence>
<dbReference type="OrthoDB" id="9776116at2"/>
<keyword evidence="4" id="KW-1185">Reference proteome</keyword>
<organism evidence="3 4">
    <name type="scientific">Actinokineospora alba</name>
    <dbReference type="NCBI Taxonomy" id="504798"/>
    <lineage>
        <taxon>Bacteria</taxon>
        <taxon>Bacillati</taxon>
        <taxon>Actinomycetota</taxon>
        <taxon>Actinomycetes</taxon>
        <taxon>Pseudonocardiales</taxon>
        <taxon>Pseudonocardiaceae</taxon>
        <taxon>Actinokineospora</taxon>
    </lineage>
</organism>
<keyword evidence="1" id="KW-0812">Transmembrane</keyword>
<dbReference type="Pfam" id="PF01882">
    <property type="entry name" value="DUF58"/>
    <property type="match status" value="1"/>
</dbReference>
<dbReference type="STRING" id="504798.SAMN05421871_105172"/>
<feature type="domain" description="DUF58" evidence="2">
    <location>
        <begin position="207"/>
        <end position="390"/>
    </location>
</feature>
<keyword evidence="1" id="KW-0472">Membrane</keyword>
<gene>
    <name evidence="3" type="ORF">SAMN05192558_108161</name>
</gene>
<evidence type="ECO:0000313" key="4">
    <source>
        <dbReference type="Proteomes" id="UP000199651"/>
    </source>
</evidence>